<dbReference type="Pfam" id="PF02518">
    <property type="entry name" value="HATPase_c"/>
    <property type="match status" value="1"/>
</dbReference>
<name>A0AA41EC79_9BURK</name>
<dbReference type="PROSITE" id="PS50109">
    <property type="entry name" value="HIS_KIN"/>
    <property type="match status" value="1"/>
</dbReference>
<protein>
    <recommendedName>
        <fullName evidence="2">histidine kinase</fullName>
        <ecNumber evidence="2">2.7.13.3</ecNumber>
    </recommendedName>
</protein>
<dbReference type="Gene3D" id="3.30.565.10">
    <property type="entry name" value="Histidine kinase-like ATPase, C-terminal domain"/>
    <property type="match status" value="1"/>
</dbReference>
<feature type="domain" description="Histidine kinase" evidence="9">
    <location>
        <begin position="244"/>
        <end position="459"/>
    </location>
</feature>
<dbReference type="InterPro" id="IPR029016">
    <property type="entry name" value="GAF-like_dom_sf"/>
</dbReference>
<keyword evidence="8" id="KW-0902">Two-component regulatory system</keyword>
<evidence type="ECO:0000256" key="6">
    <source>
        <dbReference type="ARBA" id="ARBA00022777"/>
    </source>
</evidence>
<sequence>MNNELDDSCSAFAARTTWKSLSGPSGPEMTPVIEELMSQSLLALDVQVLRQLSHTMADEVAPATRVGKLLEAAIQGTAATWGVIAVMRDGGWEGAASATAAHPSHVERLPADRLPVPIIAAAVHLRDGLVLRDACAADHWRTDDYVRRRKPRSVMCVPIRCNGALMGALYLEHGDLPDIFTSANAALVEILALHAGFVLENLRLHDALAARQARADSIAARIGDTPSDADRADRLKAYGELAASIVHEVAQPITAIDTSARAGLKWLDRGTPNLDAAREMFAHICACAERARTIIRALRANARHEVPAFATFDLADALSEAAEIMASTLDAMKVRLRVDGLASPMPMRGERIQLQQAVIGLLMNGAESMLCIPEERRVLVLACEAAQDGLRIRIDDNGDGIDPQLAQRIFEPLFTTKPHGMGMGLSICKSIVDAHDGQLALTPRAEGGTRAMVTLPRFAVDGAAAAHRAA</sequence>
<organism evidence="10 11">
    <name type="scientific">Burkholderia ambifaria</name>
    <dbReference type="NCBI Taxonomy" id="152480"/>
    <lineage>
        <taxon>Bacteria</taxon>
        <taxon>Pseudomonadati</taxon>
        <taxon>Pseudomonadota</taxon>
        <taxon>Betaproteobacteria</taxon>
        <taxon>Burkholderiales</taxon>
        <taxon>Burkholderiaceae</taxon>
        <taxon>Burkholderia</taxon>
        <taxon>Burkholderia cepacia complex</taxon>
    </lineage>
</organism>
<evidence type="ECO:0000256" key="3">
    <source>
        <dbReference type="ARBA" id="ARBA00022553"/>
    </source>
</evidence>
<comment type="caution">
    <text evidence="10">The sequence shown here is derived from an EMBL/GenBank/DDBJ whole genome shotgun (WGS) entry which is preliminary data.</text>
</comment>
<keyword evidence="4" id="KW-0808">Transferase</keyword>
<dbReference type="EMBL" id="JAGSVG010000026">
    <property type="protein sequence ID" value="MBR8132209.1"/>
    <property type="molecule type" value="Genomic_DNA"/>
</dbReference>
<dbReference type="PRINTS" id="PR00344">
    <property type="entry name" value="BCTRLSENSOR"/>
</dbReference>
<evidence type="ECO:0000313" key="10">
    <source>
        <dbReference type="EMBL" id="MBR8132209.1"/>
    </source>
</evidence>
<dbReference type="SUPFAM" id="SSF47384">
    <property type="entry name" value="Homodimeric domain of signal transducing histidine kinase"/>
    <property type="match status" value="1"/>
</dbReference>
<reference evidence="10" key="1">
    <citation type="submission" date="2021-04" db="EMBL/GenBank/DDBJ databases">
        <title>A collection of bacterial strains from the Burkholderia cepacia Research Laboratory and Repository.</title>
        <authorList>
            <person name="Lipuma J."/>
            <person name="Spilker T."/>
        </authorList>
    </citation>
    <scope>NUCLEOTIDE SEQUENCE</scope>
    <source>
        <strain evidence="10">AU36012</strain>
    </source>
</reference>
<evidence type="ECO:0000256" key="4">
    <source>
        <dbReference type="ARBA" id="ARBA00022679"/>
    </source>
</evidence>
<dbReference type="InterPro" id="IPR003661">
    <property type="entry name" value="HisK_dim/P_dom"/>
</dbReference>
<dbReference type="Gene3D" id="1.10.287.130">
    <property type="match status" value="1"/>
</dbReference>
<dbReference type="Pfam" id="PF01590">
    <property type="entry name" value="GAF"/>
    <property type="match status" value="1"/>
</dbReference>
<comment type="catalytic activity">
    <reaction evidence="1">
        <text>ATP + protein L-histidine = ADP + protein N-phospho-L-histidine.</text>
        <dbReference type="EC" id="2.7.13.3"/>
    </reaction>
</comment>
<dbReference type="PANTHER" id="PTHR43065:SF10">
    <property type="entry name" value="PEROXIDE STRESS-ACTIVATED HISTIDINE KINASE MAK3"/>
    <property type="match status" value="1"/>
</dbReference>
<dbReference type="AlphaFoldDB" id="A0AA41EC79"/>
<dbReference type="RefSeq" id="WP_105787654.1">
    <property type="nucleotide sequence ID" value="NZ_CADERF010000023.1"/>
</dbReference>
<dbReference type="EC" id="2.7.13.3" evidence="2"/>
<dbReference type="InterPro" id="IPR003018">
    <property type="entry name" value="GAF"/>
</dbReference>
<evidence type="ECO:0000256" key="2">
    <source>
        <dbReference type="ARBA" id="ARBA00012438"/>
    </source>
</evidence>
<evidence type="ECO:0000256" key="1">
    <source>
        <dbReference type="ARBA" id="ARBA00000085"/>
    </source>
</evidence>
<dbReference type="SMART" id="SM00065">
    <property type="entry name" value="GAF"/>
    <property type="match status" value="1"/>
</dbReference>
<dbReference type="SUPFAM" id="SSF55874">
    <property type="entry name" value="ATPase domain of HSP90 chaperone/DNA topoisomerase II/histidine kinase"/>
    <property type="match status" value="1"/>
</dbReference>
<dbReference type="InterPro" id="IPR005467">
    <property type="entry name" value="His_kinase_dom"/>
</dbReference>
<gene>
    <name evidence="10" type="ORF">KDW93_25090</name>
</gene>
<dbReference type="GO" id="GO:0005524">
    <property type="term" value="F:ATP binding"/>
    <property type="evidence" value="ECO:0007669"/>
    <property type="project" value="UniProtKB-KW"/>
</dbReference>
<evidence type="ECO:0000256" key="8">
    <source>
        <dbReference type="ARBA" id="ARBA00023012"/>
    </source>
</evidence>
<dbReference type="SMART" id="SM00388">
    <property type="entry name" value="HisKA"/>
    <property type="match status" value="1"/>
</dbReference>
<evidence type="ECO:0000256" key="7">
    <source>
        <dbReference type="ARBA" id="ARBA00022840"/>
    </source>
</evidence>
<accession>A0AA41EC79</accession>
<proteinExistence type="predicted"/>
<evidence type="ECO:0000313" key="11">
    <source>
        <dbReference type="Proteomes" id="UP000682266"/>
    </source>
</evidence>
<dbReference type="InterPro" id="IPR036097">
    <property type="entry name" value="HisK_dim/P_sf"/>
</dbReference>
<dbReference type="InterPro" id="IPR036890">
    <property type="entry name" value="HATPase_C_sf"/>
</dbReference>
<dbReference type="CDD" id="cd00082">
    <property type="entry name" value="HisKA"/>
    <property type="match status" value="1"/>
</dbReference>
<dbReference type="PANTHER" id="PTHR43065">
    <property type="entry name" value="SENSOR HISTIDINE KINASE"/>
    <property type="match status" value="1"/>
</dbReference>
<evidence type="ECO:0000259" key="9">
    <source>
        <dbReference type="PROSITE" id="PS50109"/>
    </source>
</evidence>
<keyword evidence="3" id="KW-0597">Phosphoprotein</keyword>
<dbReference type="Proteomes" id="UP000682266">
    <property type="component" value="Unassembled WGS sequence"/>
</dbReference>
<keyword evidence="5" id="KW-0547">Nucleotide-binding</keyword>
<dbReference type="GO" id="GO:0000155">
    <property type="term" value="F:phosphorelay sensor kinase activity"/>
    <property type="evidence" value="ECO:0007669"/>
    <property type="project" value="InterPro"/>
</dbReference>
<dbReference type="SUPFAM" id="SSF55781">
    <property type="entry name" value="GAF domain-like"/>
    <property type="match status" value="1"/>
</dbReference>
<dbReference type="Gene3D" id="3.30.450.40">
    <property type="match status" value="1"/>
</dbReference>
<dbReference type="InterPro" id="IPR004358">
    <property type="entry name" value="Sig_transdc_His_kin-like_C"/>
</dbReference>
<evidence type="ECO:0000256" key="5">
    <source>
        <dbReference type="ARBA" id="ARBA00022741"/>
    </source>
</evidence>
<dbReference type="InterPro" id="IPR003594">
    <property type="entry name" value="HATPase_dom"/>
</dbReference>
<keyword evidence="7" id="KW-0067">ATP-binding</keyword>
<keyword evidence="6" id="KW-0418">Kinase</keyword>
<dbReference type="SMART" id="SM00387">
    <property type="entry name" value="HATPase_c"/>
    <property type="match status" value="1"/>
</dbReference>